<dbReference type="EMBL" id="BGPR01022307">
    <property type="protein sequence ID" value="GBN88488.1"/>
    <property type="molecule type" value="Genomic_DNA"/>
</dbReference>
<dbReference type="AlphaFoldDB" id="A0A4Y2SJQ0"/>
<dbReference type="Proteomes" id="UP000499080">
    <property type="component" value="Unassembled WGS sequence"/>
</dbReference>
<reference evidence="1 2" key="1">
    <citation type="journal article" date="2019" name="Sci. Rep.">
        <title>Orb-weaving spider Araneus ventricosus genome elucidates the spidroin gene catalogue.</title>
        <authorList>
            <person name="Kono N."/>
            <person name="Nakamura H."/>
            <person name="Ohtoshi R."/>
            <person name="Moran D.A.P."/>
            <person name="Shinohara A."/>
            <person name="Yoshida Y."/>
            <person name="Fujiwara M."/>
            <person name="Mori M."/>
            <person name="Tomita M."/>
            <person name="Arakawa K."/>
        </authorList>
    </citation>
    <scope>NUCLEOTIDE SEQUENCE [LARGE SCALE GENOMIC DNA]</scope>
</reference>
<evidence type="ECO:0000313" key="2">
    <source>
        <dbReference type="Proteomes" id="UP000499080"/>
    </source>
</evidence>
<organism evidence="1 2">
    <name type="scientific">Araneus ventricosus</name>
    <name type="common">Orbweaver spider</name>
    <name type="synonym">Epeira ventricosa</name>
    <dbReference type="NCBI Taxonomy" id="182803"/>
    <lineage>
        <taxon>Eukaryota</taxon>
        <taxon>Metazoa</taxon>
        <taxon>Ecdysozoa</taxon>
        <taxon>Arthropoda</taxon>
        <taxon>Chelicerata</taxon>
        <taxon>Arachnida</taxon>
        <taxon>Araneae</taxon>
        <taxon>Araneomorphae</taxon>
        <taxon>Entelegynae</taxon>
        <taxon>Araneoidea</taxon>
        <taxon>Araneidae</taxon>
        <taxon>Araneus</taxon>
    </lineage>
</organism>
<comment type="caution">
    <text evidence="1">The sequence shown here is derived from an EMBL/GenBank/DDBJ whole genome shotgun (WGS) entry which is preliminary data.</text>
</comment>
<gene>
    <name evidence="1" type="ORF">AVEN_261306_1</name>
</gene>
<proteinExistence type="predicted"/>
<evidence type="ECO:0000313" key="1">
    <source>
        <dbReference type="EMBL" id="GBN88488.1"/>
    </source>
</evidence>
<name>A0A4Y2SJQ0_ARAVE</name>
<sequence length="133" mass="15686">MSLSSSFSLTVGNRHFKRLYGMPGEWKSFTPIIRDKPSNHFGDDFDNFGDKMWDPDNVRSISLSLLGVKLWRFFWNFLGTSYPVGKKYKYRSIQRGMNLPLEWECIWASLESFFFFLVLSSVRTGKLLDTERY</sequence>
<keyword evidence="2" id="KW-1185">Reference proteome</keyword>
<accession>A0A4Y2SJQ0</accession>
<protein>
    <submittedName>
        <fullName evidence="1">Uncharacterized protein</fullName>
    </submittedName>
</protein>